<feature type="coiled-coil region" evidence="1">
    <location>
        <begin position="37"/>
        <end position="64"/>
    </location>
</feature>
<reference evidence="3 4" key="1">
    <citation type="submission" date="2018-12" db="EMBL/GenBank/DDBJ databases">
        <title>Bacillus ochoae sp. nov., Paenibacillus whitsoniae sp. nov., Paenibacillus spiritus sp. nov. Isolated from the Mars Exploration Rover during spacecraft assembly.</title>
        <authorList>
            <person name="Seuylemezian A."/>
            <person name="Vaishampayan P."/>
        </authorList>
    </citation>
    <scope>NUCLEOTIDE SEQUENCE [LARGE SCALE GENOMIC DNA]</scope>
    <source>
        <strain evidence="3 4">MER 54</strain>
    </source>
</reference>
<protein>
    <recommendedName>
        <fullName evidence="5">Pilus assembly protein PilO</fullName>
    </recommendedName>
</protein>
<dbReference type="GO" id="GO:0043683">
    <property type="term" value="P:type IV pilus assembly"/>
    <property type="evidence" value="ECO:0007669"/>
    <property type="project" value="InterPro"/>
</dbReference>
<keyword evidence="2" id="KW-1133">Transmembrane helix</keyword>
<evidence type="ECO:0000313" key="3">
    <source>
        <dbReference type="EMBL" id="RTE00241.1"/>
    </source>
</evidence>
<organism evidence="3 4">
    <name type="scientific">Paenibacillus whitsoniae</name>
    <dbReference type="NCBI Taxonomy" id="2496558"/>
    <lineage>
        <taxon>Bacteria</taxon>
        <taxon>Bacillati</taxon>
        <taxon>Bacillota</taxon>
        <taxon>Bacilli</taxon>
        <taxon>Bacillales</taxon>
        <taxon>Paenibacillaceae</taxon>
        <taxon>Paenibacillus</taxon>
    </lineage>
</organism>
<name>A0A430J3R3_9BACL</name>
<keyword evidence="2" id="KW-0472">Membrane</keyword>
<sequence length="203" mass="22164">MAKSNNTQTAVLGGTVTLFLGLFAFYFLLQLPSTDKVTKQTAEIAALEKQVQLLNAKVAEKQKETTGPSMKEVQAALPLWDNVEQLTLDLSQIKSQTNVTMSSIAYNVSDKAPAAQSADGTKKTATYPNVREIKVTMSVLGTFQDVTAALTQLHNLPRLVTVDTVNYGNLPKDLTRKISVNVSFTAFFDPSYKAKVDKVESPF</sequence>
<proteinExistence type="predicted"/>
<dbReference type="OrthoDB" id="2594151at2"/>
<keyword evidence="1" id="KW-0175">Coiled coil</keyword>
<comment type="caution">
    <text evidence="3">The sequence shown here is derived from an EMBL/GenBank/DDBJ whole genome shotgun (WGS) entry which is preliminary data.</text>
</comment>
<dbReference type="InterPro" id="IPR014717">
    <property type="entry name" value="Transl_elong_EF1B/ribsomal_bS6"/>
</dbReference>
<dbReference type="EMBL" id="RXHU01000159">
    <property type="protein sequence ID" value="RTE00241.1"/>
    <property type="molecule type" value="Genomic_DNA"/>
</dbReference>
<evidence type="ECO:0000313" key="4">
    <source>
        <dbReference type="Proteomes" id="UP000276128"/>
    </source>
</evidence>
<evidence type="ECO:0008006" key="5">
    <source>
        <dbReference type="Google" id="ProtNLM"/>
    </source>
</evidence>
<keyword evidence="4" id="KW-1185">Reference proteome</keyword>
<accession>A0A430J3R3</accession>
<dbReference type="InterPro" id="IPR007445">
    <property type="entry name" value="PilO"/>
</dbReference>
<evidence type="ECO:0000256" key="1">
    <source>
        <dbReference type="SAM" id="Coils"/>
    </source>
</evidence>
<keyword evidence="2" id="KW-0812">Transmembrane</keyword>
<dbReference type="GO" id="GO:0043107">
    <property type="term" value="P:type IV pilus-dependent motility"/>
    <property type="evidence" value="ECO:0007669"/>
    <property type="project" value="InterPro"/>
</dbReference>
<feature type="transmembrane region" description="Helical" evidence="2">
    <location>
        <begin position="12"/>
        <end position="29"/>
    </location>
</feature>
<dbReference type="Pfam" id="PF04350">
    <property type="entry name" value="PilO"/>
    <property type="match status" value="1"/>
</dbReference>
<evidence type="ECO:0000256" key="2">
    <source>
        <dbReference type="SAM" id="Phobius"/>
    </source>
</evidence>
<dbReference type="Gene3D" id="3.30.70.60">
    <property type="match status" value="1"/>
</dbReference>
<dbReference type="Proteomes" id="UP000276128">
    <property type="component" value="Unassembled WGS sequence"/>
</dbReference>
<dbReference type="RefSeq" id="WP_126145151.1">
    <property type="nucleotide sequence ID" value="NZ_RXHU01000159.1"/>
</dbReference>
<dbReference type="AlphaFoldDB" id="A0A430J3R3"/>
<gene>
    <name evidence="3" type="ORF">EJQ19_31470</name>
</gene>